<sequence>MLSMDPFQQQQQQFLMMHSQGQQMSPMFQPQQPQTHAQVIQQQILTQQQNQQRFAQQQQVQQQQALHNHQQRLLEEQQRQMELARQQQQRQQQEEMIRQQRIKDAEEQQRQRELLAQREKERLEAIRQQEEAKRLAEEQHRKEEAERIRREELIRIRDEQIRKQRDAEQAQRDMLDRLNQVGNPLSLVATHFLTKCKYIIYKNDMNLIPFPSENMCGSKLPSVCDSNSMKGLLGTGDPALVQMISQALSQVDVNDIRTRLDLHDSIPESNDLPFDQMPPLIKAVMDVNCNALDVEPEHNMEAPEHMLNDMELEAPARTIAATVTPLIHTAPSTSTGSVERVDTPSFVPPVQLEGRDASQLRRQMASVGKQPKASQQRKKKDMVECLYDSLTDYFDPSEGRRRRMRTRTLEEDQADQRDLELIAAMESGEHRLGEEGTSGASDEELSKFYDKKDRKKRKREDTIDRPPTPTEIIHQRDQEWSERQRKRQEKRRRRKGDDSDQECWNNDVMAENDSFTRFMALVDQIFDQVEDMDMMVMANNGKQIEDVDGDEDEEVSPELLIERYALDDLRNEVQKLKSWKKLNKVPCDRLVKLITMLERNMRDVISVDGSRLLVPIVLDDVGIFISNIFTNELYQDGEEEDQTLRELVDDRLIRAADAACTSLMLMTSHKMPKQVLIEDAIDRAINLCKQYLKHIIFPASDTEDAKKRRKMINNNRSSTVQHIYARIAELMGCFSELVRVQQLPETSVHHLATMTIASFFVSNVGELQLQAMRLASNIFSRHDEHMRVGMLNDILNSLHRLPPGKNTNNSYRLGPEQWISNTSVLVMQLIQSVVKVMPKRRKHDDESSKHELAPDTIVKDSFREAQRLSGVFLGGFLSKLVELAVYKLVNLRLVFSKSNMRIFYRCSCKGNKSEGEEDYRRLFDGFLQDLLVALYKPEFPAAEMMLTILGSLLVKHYRTKATDITIRQASLDYLGSITARLRKDMRSAVEDSEKRMEIVVKTLIFEEQEEQQWSFVDEVDISELSTTDRLKKLEQALIDYLIERKGDGDLSVEYAVMFYAGEWYKETAEDLDMARQQFKANKNQEMSDKDRRKLEKKMERMNEKGDAMKEFLIKLVDRKHMRKRAENLRRLGNVMMESDAAWAVKYLASRREFSHSFEGYLKHILYGVTVETTVSLRTKAMRCLTQIIEADHEVLKMSDVHSAVNARMMDPNAAVREATIELLGKFLIVNEDVLPTYYPILLERIKDSGTAVRKRVIRIMREICDKYPNFEKIPEMLSKMVRRISDEDGVKKLVQETFLSLWFQPVNERNAVALLKKVLTSCKKQPCCKFTNCWILECSSCFFRNIAMERSYYILDINIIPFFLIGNLNAVKQCYDQDSSYKLPPQRMPMLQRYLLNLWSFLILITSSQYVLYSNYRSVFSIGLLCRHFDFDSILEGDAEAARGVVDVQLSNCGNGSDEPEQDEEHSVSRIQILKNLELFLLTEEKKMIKSNEDWEKGKEQQNLKEMELAGSGLGSAVIQVYWNAVLHGYFCPNDQVRLASVQVTWQTLSQGLVTPGTSIGTLIAMTTDPLPTIRNKVENMLKDIDNKYQGMVQSTATKGVRLAYTLHMKIRTDPRVFIRGIRACDVSVTANNSRVVRDVSGLPRMSNDGQAMLSGLYQRLRTNRQQRRSFLNSVLRLFSEDSREKLRLEEWIFVADNIAMFPYQVMDEPLYAIRHIDSIVALSGQSILVQFKAQLRPSSMGQQADDDDAVFEPESLYSRFPEDKTPLYDLMDNSQACFILLYLKSFLMKLYGFTDAKVQEYSPSEAAKVYEKAVSRKNVHMFNPQSALESQRRDAMEDRTSIQSHFNLAHKICSFRKMLLSLDRMDEDGDDEDNGDAVGVRSRELGDDTDGDAEQEADSEDHVTTETLEE</sequence>
<dbReference type="InterPro" id="IPR024986">
    <property type="entry name" value="Nipped-B_C"/>
</dbReference>
<dbReference type="Proteomes" id="UP000095283">
    <property type="component" value="Unplaced"/>
</dbReference>
<dbReference type="InterPro" id="IPR016024">
    <property type="entry name" value="ARM-type_fold"/>
</dbReference>
<evidence type="ECO:0000256" key="2">
    <source>
        <dbReference type="ARBA" id="ARBA00009252"/>
    </source>
</evidence>
<keyword evidence="10" id="KW-1185">Reference proteome</keyword>
<dbReference type="PANTHER" id="PTHR21704:SF18">
    <property type="entry name" value="NIPPED-B-LIKE PROTEIN"/>
    <property type="match status" value="1"/>
</dbReference>
<feature type="compositionally biased region" description="Acidic residues" evidence="7">
    <location>
        <begin position="1888"/>
        <end position="1900"/>
    </location>
</feature>
<dbReference type="Pfam" id="PF12765">
    <property type="entry name" value="Cohesin_HEAT"/>
    <property type="match status" value="1"/>
</dbReference>
<feature type="region of interest" description="Disordered" evidence="7">
    <location>
        <begin position="1867"/>
        <end position="1911"/>
    </location>
</feature>
<dbReference type="GO" id="GO:0090694">
    <property type="term" value="C:Scc2-Scc4 cohesin loading complex"/>
    <property type="evidence" value="ECO:0007669"/>
    <property type="project" value="TreeGrafter"/>
</dbReference>
<dbReference type="GO" id="GO:0071169">
    <property type="term" value="P:establishment of protein localization to chromatin"/>
    <property type="evidence" value="ECO:0007669"/>
    <property type="project" value="TreeGrafter"/>
</dbReference>
<comment type="subcellular location">
    <subcellularLocation>
        <location evidence="1 6">Nucleus</location>
    </subcellularLocation>
</comment>
<reference evidence="11" key="1">
    <citation type="submission" date="2016-11" db="UniProtKB">
        <authorList>
            <consortium name="WormBaseParasite"/>
        </authorList>
    </citation>
    <scope>IDENTIFICATION</scope>
</reference>
<comment type="similarity">
    <text evidence="2 6">Belongs to the SCC2/Nipped-B family.</text>
</comment>
<evidence type="ECO:0000313" key="11">
    <source>
        <dbReference type="WBParaSite" id="Hba_20930"/>
    </source>
</evidence>
<evidence type="ECO:0000256" key="8">
    <source>
        <dbReference type="SAM" id="Phobius"/>
    </source>
</evidence>
<feature type="compositionally biased region" description="Basic and acidic residues" evidence="7">
    <location>
        <begin position="92"/>
        <end position="104"/>
    </location>
</feature>
<keyword evidence="5 6" id="KW-0131">Cell cycle</keyword>
<feature type="transmembrane region" description="Helical" evidence="8">
    <location>
        <begin position="1391"/>
        <end position="1412"/>
    </location>
</feature>
<feature type="transmembrane region" description="Helical" evidence="8">
    <location>
        <begin position="1351"/>
        <end position="1370"/>
    </location>
</feature>
<keyword evidence="4 6" id="KW-0539">Nucleus</keyword>
<dbReference type="CDD" id="cd23958">
    <property type="entry name" value="SCC2"/>
    <property type="match status" value="1"/>
</dbReference>
<accession>A0A1I7XSY1</accession>
<feature type="region of interest" description="Disordered" evidence="7">
    <location>
        <begin position="394"/>
        <end position="505"/>
    </location>
</feature>
<dbReference type="SUPFAM" id="SSF48371">
    <property type="entry name" value="ARM repeat"/>
    <property type="match status" value="1"/>
</dbReference>
<keyword evidence="8" id="KW-1133">Transmembrane helix</keyword>
<evidence type="ECO:0000256" key="5">
    <source>
        <dbReference type="ARBA" id="ARBA00023306"/>
    </source>
</evidence>
<dbReference type="GO" id="GO:0010468">
    <property type="term" value="P:regulation of gene expression"/>
    <property type="evidence" value="ECO:0007669"/>
    <property type="project" value="InterPro"/>
</dbReference>
<feature type="compositionally biased region" description="Basic and acidic residues" evidence="7">
    <location>
        <begin position="407"/>
        <end position="420"/>
    </location>
</feature>
<feature type="domain" description="Sister chromatid cohesion C-terminal" evidence="9">
    <location>
        <begin position="1516"/>
        <end position="1720"/>
    </location>
</feature>
<feature type="compositionally biased region" description="Basic and acidic residues" evidence="7">
    <location>
        <begin position="473"/>
        <end position="483"/>
    </location>
</feature>
<evidence type="ECO:0000256" key="7">
    <source>
        <dbReference type="SAM" id="MobiDB-lite"/>
    </source>
</evidence>
<dbReference type="WBParaSite" id="Hba_20930">
    <property type="protein sequence ID" value="Hba_20930"/>
    <property type="gene ID" value="Hba_20930"/>
</dbReference>
<dbReference type="GO" id="GO:0034087">
    <property type="term" value="P:establishment of mitotic sister chromatid cohesion"/>
    <property type="evidence" value="ECO:0007669"/>
    <property type="project" value="TreeGrafter"/>
</dbReference>
<dbReference type="InterPro" id="IPR033031">
    <property type="entry name" value="Scc2/Nipped-B"/>
</dbReference>
<dbReference type="GO" id="GO:0140588">
    <property type="term" value="P:chromatin looping"/>
    <property type="evidence" value="ECO:0007669"/>
    <property type="project" value="InterPro"/>
</dbReference>
<dbReference type="InterPro" id="IPR026003">
    <property type="entry name" value="Cohesin_HEAT"/>
</dbReference>
<organism evidence="10 11">
    <name type="scientific">Heterorhabditis bacteriophora</name>
    <name type="common">Entomopathogenic nematode worm</name>
    <dbReference type="NCBI Taxonomy" id="37862"/>
    <lineage>
        <taxon>Eukaryota</taxon>
        <taxon>Metazoa</taxon>
        <taxon>Ecdysozoa</taxon>
        <taxon>Nematoda</taxon>
        <taxon>Chromadorea</taxon>
        <taxon>Rhabditida</taxon>
        <taxon>Rhabditina</taxon>
        <taxon>Rhabditomorpha</taxon>
        <taxon>Strongyloidea</taxon>
        <taxon>Heterorhabditidae</taxon>
        <taxon>Heterorhabditis</taxon>
    </lineage>
</organism>
<feature type="region of interest" description="Disordered" evidence="7">
    <location>
        <begin position="330"/>
        <end position="381"/>
    </location>
</feature>
<dbReference type="Pfam" id="PF12830">
    <property type="entry name" value="Nipped-B_C"/>
    <property type="match status" value="1"/>
</dbReference>
<evidence type="ECO:0000256" key="3">
    <source>
        <dbReference type="ARBA" id="ARBA00022737"/>
    </source>
</evidence>
<evidence type="ECO:0000259" key="9">
    <source>
        <dbReference type="Pfam" id="PF12830"/>
    </source>
</evidence>
<evidence type="ECO:0000313" key="10">
    <source>
        <dbReference type="Proteomes" id="UP000095283"/>
    </source>
</evidence>
<feature type="region of interest" description="Disordered" evidence="7">
    <location>
        <begin position="84"/>
        <end position="104"/>
    </location>
</feature>
<evidence type="ECO:0000256" key="4">
    <source>
        <dbReference type="ARBA" id="ARBA00023242"/>
    </source>
</evidence>
<keyword evidence="3 6" id="KW-0677">Repeat</keyword>
<evidence type="ECO:0000256" key="6">
    <source>
        <dbReference type="RuleBase" id="RU364107"/>
    </source>
</evidence>
<name>A0A1I7XSY1_HETBA</name>
<dbReference type="GO" id="GO:0003682">
    <property type="term" value="F:chromatin binding"/>
    <property type="evidence" value="ECO:0007669"/>
    <property type="project" value="TreeGrafter"/>
</dbReference>
<feature type="compositionally biased region" description="Acidic residues" evidence="7">
    <location>
        <begin position="1867"/>
        <end position="1876"/>
    </location>
</feature>
<keyword evidence="8" id="KW-0812">Transmembrane</keyword>
<proteinExistence type="inferred from homology"/>
<dbReference type="Gene3D" id="1.25.10.10">
    <property type="entry name" value="Leucine-rich Repeat Variant"/>
    <property type="match status" value="1"/>
</dbReference>
<dbReference type="PANTHER" id="PTHR21704">
    <property type="entry name" value="NIPPED-B-LIKE PROTEIN DELANGIN SCC2-RELATED"/>
    <property type="match status" value="1"/>
</dbReference>
<feature type="compositionally biased region" description="Basic residues" evidence="7">
    <location>
        <begin position="484"/>
        <end position="494"/>
    </location>
</feature>
<dbReference type="InterPro" id="IPR011989">
    <property type="entry name" value="ARM-like"/>
</dbReference>
<keyword evidence="8" id="KW-0472">Membrane</keyword>
<dbReference type="GO" id="GO:1990414">
    <property type="term" value="P:replication-born double-strand break repair via sister chromatid exchange"/>
    <property type="evidence" value="ECO:0007669"/>
    <property type="project" value="TreeGrafter"/>
</dbReference>
<evidence type="ECO:0000256" key="1">
    <source>
        <dbReference type="ARBA" id="ARBA00004123"/>
    </source>
</evidence>
<dbReference type="GO" id="GO:0061775">
    <property type="term" value="F:cohesin loader activity"/>
    <property type="evidence" value="ECO:0007669"/>
    <property type="project" value="InterPro"/>
</dbReference>
<protein>
    <recommendedName>
        <fullName evidence="6">Nipped-B protein</fullName>
    </recommendedName>
</protein>